<protein>
    <submittedName>
        <fullName evidence="1">Uncharacterized protein</fullName>
    </submittedName>
</protein>
<dbReference type="Proteomes" id="UP000236738">
    <property type="component" value="Unassembled WGS sequence"/>
</dbReference>
<proteinExistence type="predicted"/>
<evidence type="ECO:0000313" key="2">
    <source>
        <dbReference type="Proteomes" id="UP000236738"/>
    </source>
</evidence>
<accession>A0A1H5T7K6</accession>
<dbReference type="EMBL" id="FNUS01000001">
    <property type="protein sequence ID" value="SEF58769.1"/>
    <property type="molecule type" value="Genomic_DNA"/>
</dbReference>
<organism evidence="1 2">
    <name type="scientific">Halpernia humi</name>
    <dbReference type="NCBI Taxonomy" id="493375"/>
    <lineage>
        <taxon>Bacteria</taxon>
        <taxon>Pseudomonadati</taxon>
        <taxon>Bacteroidota</taxon>
        <taxon>Flavobacteriia</taxon>
        <taxon>Flavobacteriales</taxon>
        <taxon>Weeksellaceae</taxon>
        <taxon>Chryseobacterium group</taxon>
        <taxon>Halpernia</taxon>
    </lineage>
</organism>
<evidence type="ECO:0000313" key="1">
    <source>
        <dbReference type="EMBL" id="SEF58769.1"/>
    </source>
</evidence>
<name>A0A1H5T7K6_9FLAO</name>
<keyword evidence="2" id="KW-1185">Reference proteome</keyword>
<reference evidence="2" key="1">
    <citation type="submission" date="2016-10" db="EMBL/GenBank/DDBJ databases">
        <authorList>
            <person name="Varghese N."/>
            <person name="Submissions S."/>
        </authorList>
    </citation>
    <scope>NUCLEOTIDE SEQUENCE [LARGE SCALE GENOMIC DNA]</scope>
    <source>
        <strain evidence="2">DSM 21580</strain>
    </source>
</reference>
<gene>
    <name evidence="1" type="ORF">SAMN05421847_0391</name>
</gene>
<sequence>MILIIEKDYYFIIQGNRLLIKYKDFNFINLFINKINARATKKN</sequence>
<dbReference type="AlphaFoldDB" id="A0A1H5T7K6"/>